<comment type="caution">
    <text evidence="1">The sequence shown here is derived from an EMBL/GenBank/DDBJ whole genome shotgun (WGS) entry which is preliminary data.</text>
</comment>
<gene>
    <name evidence="1" type="ORF">J1605_012890</name>
</gene>
<accession>A0AB34GHD4</accession>
<sequence>MGPSSLVPTSPTGYKGHRNFCLVLLGFLGLGKASHHVVRTLKLLYGEAHVERNLQQSTPTGLPHACRSVCPSALSVRTGTRPWVRKRESCGVKSETDPCGPRARGGPRKGRTLQMGGWCFQHAANLRGLKVVPSSSPPRARES</sequence>
<keyword evidence="2" id="KW-1185">Reference proteome</keyword>
<protein>
    <submittedName>
        <fullName evidence="1">Uncharacterized protein</fullName>
    </submittedName>
</protein>
<dbReference type="Proteomes" id="UP001159641">
    <property type="component" value="Unassembled WGS sequence"/>
</dbReference>
<evidence type="ECO:0000313" key="2">
    <source>
        <dbReference type="Proteomes" id="UP001159641"/>
    </source>
</evidence>
<name>A0AB34GHD4_ESCRO</name>
<organism evidence="1 2">
    <name type="scientific">Eschrichtius robustus</name>
    <name type="common">California gray whale</name>
    <name type="synonym">Eschrichtius gibbosus</name>
    <dbReference type="NCBI Taxonomy" id="9764"/>
    <lineage>
        <taxon>Eukaryota</taxon>
        <taxon>Metazoa</taxon>
        <taxon>Chordata</taxon>
        <taxon>Craniata</taxon>
        <taxon>Vertebrata</taxon>
        <taxon>Euteleostomi</taxon>
        <taxon>Mammalia</taxon>
        <taxon>Eutheria</taxon>
        <taxon>Laurasiatheria</taxon>
        <taxon>Artiodactyla</taxon>
        <taxon>Whippomorpha</taxon>
        <taxon>Cetacea</taxon>
        <taxon>Mysticeti</taxon>
        <taxon>Eschrichtiidae</taxon>
        <taxon>Eschrichtius</taxon>
    </lineage>
</organism>
<dbReference type="AlphaFoldDB" id="A0AB34GHD4"/>
<reference evidence="1 2" key="1">
    <citation type="submission" date="2022-11" db="EMBL/GenBank/DDBJ databases">
        <title>Whole genome sequence of Eschrichtius robustus ER-17-0199.</title>
        <authorList>
            <person name="Bruniche-Olsen A."/>
            <person name="Black A.N."/>
            <person name="Fields C.J."/>
            <person name="Walden K."/>
            <person name="Dewoody J.A."/>
        </authorList>
    </citation>
    <scope>NUCLEOTIDE SEQUENCE [LARGE SCALE GENOMIC DNA]</scope>
    <source>
        <strain evidence="1">ER-17-0199</strain>
        <tissue evidence="1">Blubber</tissue>
    </source>
</reference>
<dbReference type="EMBL" id="JAIQCJ010002232">
    <property type="protein sequence ID" value="KAJ8779039.1"/>
    <property type="molecule type" value="Genomic_DNA"/>
</dbReference>
<evidence type="ECO:0000313" key="1">
    <source>
        <dbReference type="EMBL" id="KAJ8779039.1"/>
    </source>
</evidence>
<proteinExistence type="predicted"/>